<feature type="region of interest" description="Disordered" evidence="2">
    <location>
        <begin position="402"/>
        <end position="456"/>
    </location>
</feature>
<feature type="region of interest" description="Disordered" evidence="2">
    <location>
        <begin position="111"/>
        <end position="137"/>
    </location>
</feature>
<keyword evidence="4" id="KW-1185">Reference proteome</keyword>
<proteinExistence type="predicted"/>
<dbReference type="AlphaFoldDB" id="A0A8J5ZSJ1"/>
<keyword evidence="1" id="KW-0175">Coiled coil</keyword>
<feature type="compositionally biased region" description="Basic and acidic residues" evidence="2">
    <location>
        <begin position="434"/>
        <end position="455"/>
    </location>
</feature>
<comment type="caution">
    <text evidence="3">The sequence shown here is derived from an EMBL/GenBank/DDBJ whole genome shotgun (WGS) entry which is preliminary data.</text>
</comment>
<feature type="compositionally biased region" description="Low complexity" evidence="2">
    <location>
        <begin position="421"/>
        <end position="433"/>
    </location>
</feature>
<feature type="region of interest" description="Disordered" evidence="2">
    <location>
        <begin position="636"/>
        <end position="659"/>
    </location>
</feature>
<name>A0A8J5ZSJ1_GALPY</name>
<dbReference type="PANTHER" id="PTHR36866">
    <property type="entry name" value="CHROMOSOME 4 OPEN READING FRAME 50"/>
    <property type="match status" value="1"/>
</dbReference>
<protein>
    <submittedName>
        <fullName evidence="3">Uncharacterized protein</fullName>
    </submittedName>
</protein>
<feature type="coiled-coil region" evidence="1">
    <location>
        <begin position="273"/>
        <end position="399"/>
    </location>
</feature>
<dbReference type="EMBL" id="JAGFMF010012216">
    <property type="protein sequence ID" value="KAG8505832.1"/>
    <property type="molecule type" value="Genomic_DNA"/>
</dbReference>
<sequence length="714" mass="77366">MQGRATRSAALASQAPAPNRLHGKAAALRVGSPPRPQHVLLPGHFQAQAGSTAADTTDPRRAGTVRVCRGRRVLLSAEPGLHRSSAVSVPPPRGLRRRRCPRVPASRRDGCLMPCGQSLAPAPGSSSYRSRTPRSEELDGRHVCGVPVLQLWSRRPQARWLGQHSCPRGAPSRTGKPSRRAGPRVGGSPQRLGCPCLLRLHLHPFSRPPPAGGQVCARPFDLRGQVSGHQAPWCPQLAAHAAGPHLHAVPPVYARRGLLLVSALVTAPGAAQVQELELSERALLARVDQLSARVRQERSAALRAQEQLEALQGELARQVGEKERAARRQRLRLQRLRERLRRQDEALGQQAAALERGARIQRRQLDLVREQERVLRAQVQRLERDVRRLCRAAGQLLAELDSPAPATGAGSPGDPACLGSAPGAAAQLRAPQARAERDEREREEAASRLQEQRATERRRRGQVEVLRCRVYELQLSEIGLQGQVQDLARQNRSLREELGAPAPRGAGPDGLCRLTRSLRSCSGGGTGGYGVWHTGPGRLQLPRGPPVHRKVCTFCRGRVRVGWVPRPTEVRVEADGACPSPPLPHPAPTCPCALPPAGPLPRPSLSSRFLSTSLRWRPRPLTRCSAVITLSQRVGAGDGDAVSRARPGRREQSRGPAAPWFPRSAEALLVLGTRFRRRLGCGQGWLLGTAELGEMARPRGSAGLRVGDPGRGGR</sequence>
<gene>
    <name evidence="3" type="ORF">J0S82_018339</name>
</gene>
<evidence type="ECO:0000256" key="1">
    <source>
        <dbReference type="SAM" id="Coils"/>
    </source>
</evidence>
<organism evidence="3 4">
    <name type="scientific">Galemys pyrenaicus</name>
    <name type="common">Iberian desman</name>
    <name type="synonym">Pyrenean desman</name>
    <dbReference type="NCBI Taxonomy" id="202257"/>
    <lineage>
        <taxon>Eukaryota</taxon>
        <taxon>Metazoa</taxon>
        <taxon>Chordata</taxon>
        <taxon>Craniata</taxon>
        <taxon>Vertebrata</taxon>
        <taxon>Euteleostomi</taxon>
        <taxon>Mammalia</taxon>
        <taxon>Eutheria</taxon>
        <taxon>Laurasiatheria</taxon>
        <taxon>Eulipotyphla</taxon>
        <taxon>Talpidae</taxon>
        <taxon>Galemys</taxon>
    </lineage>
</organism>
<dbReference type="OrthoDB" id="4158657at2759"/>
<accession>A0A8J5ZSJ1</accession>
<evidence type="ECO:0000313" key="3">
    <source>
        <dbReference type="EMBL" id="KAG8505832.1"/>
    </source>
</evidence>
<evidence type="ECO:0000256" key="2">
    <source>
        <dbReference type="SAM" id="MobiDB-lite"/>
    </source>
</evidence>
<evidence type="ECO:0000313" key="4">
    <source>
        <dbReference type="Proteomes" id="UP000700334"/>
    </source>
</evidence>
<dbReference type="Proteomes" id="UP000700334">
    <property type="component" value="Unassembled WGS sequence"/>
</dbReference>
<feature type="region of interest" description="Disordered" evidence="2">
    <location>
        <begin position="1"/>
        <end position="24"/>
    </location>
</feature>
<feature type="region of interest" description="Disordered" evidence="2">
    <location>
        <begin position="162"/>
        <end position="188"/>
    </location>
</feature>
<dbReference type="PANTHER" id="PTHR36866:SF1">
    <property type="entry name" value="GENE 1043-RELATED"/>
    <property type="match status" value="1"/>
</dbReference>
<reference evidence="3" key="1">
    <citation type="journal article" date="2021" name="Evol. Appl.">
        <title>The genome of the Pyrenean desman and the effects of bottlenecks and inbreeding on the genomic landscape of an endangered species.</title>
        <authorList>
            <person name="Escoda L."/>
            <person name="Castresana J."/>
        </authorList>
    </citation>
    <scope>NUCLEOTIDE SEQUENCE</scope>
    <source>
        <strain evidence="3">IBE-C5619</strain>
    </source>
</reference>